<accession>A0A9W6FWV2</accession>
<dbReference type="NCBIfam" id="TIGR00566">
    <property type="entry name" value="trpG_papA"/>
    <property type="match status" value="1"/>
</dbReference>
<proteinExistence type="predicted"/>
<organism evidence="3 4">
    <name type="scientific">Desulforhabdus amnigena</name>
    <dbReference type="NCBI Taxonomy" id="40218"/>
    <lineage>
        <taxon>Bacteria</taxon>
        <taxon>Pseudomonadati</taxon>
        <taxon>Thermodesulfobacteriota</taxon>
        <taxon>Syntrophobacteria</taxon>
        <taxon>Syntrophobacterales</taxon>
        <taxon>Syntrophobacteraceae</taxon>
        <taxon>Desulforhabdus</taxon>
    </lineage>
</organism>
<name>A0A9W6FWV2_9BACT</name>
<feature type="domain" description="Glutamine amidotransferase" evidence="2">
    <location>
        <begin position="4"/>
        <end position="184"/>
    </location>
</feature>
<dbReference type="InterPro" id="IPR006221">
    <property type="entry name" value="TrpG/PapA_dom"/>
</dbReference>
<keyword evidence="1 3" id="KW-0315">Glutamine amidotransferase</keyword>
<dbReference type="PRINTS" id="PR00096">
    <property type="entry name" value="GATASE"/>
</dbReference>
<dbReference type="CDD" id="cd01743">
    <property type="entry name" value="GATase1_Anthranilate_Synthase"/>
    <property type="match status" value="1"/>
</dbReference>
<keyword evidence="4" id="KW-1185">Reference proteome</keyword>
<dbReference type="InterPro" id="IPR050472">
    <property type="entry name" value="Anth_synth/Amidotransfase"/>
</dbReference>
<sequence>MRLVMIDNYDSFTHNLVQLFYEFDIEVLVFRNDRITPAGIEKLAPDWISISPGPKSPSHAGVSKAVVHHFGPHIPILGVCLGMQVINEVFEGKTRKAPVPVHGKRSLVKHANRGIFSNLPSPFRVARYHSLCIEIRSPLLQPLAWSEDQVIMGIQHQTWPLCGVQFHPESFMSEYGLELIDHFLSLHPAWCSGRTFKPNDGAPFPRVPPPAARQTPPMFQGHWMEQTL</sequence>
<dbReference type="PRINTS" id="PR00097">
    <property type="entry name" value="ANTSNTHASEII"/>
</dbReference>
<reference evidence="3" key="1">
    <citation type="submission" date="2022-12" db="EMBL/GenBank/DDBJ databases">
        <title>Reference genome sequencing for broad-spectrum identification of bacterial and archaeal isolates by mass spectrometry.</title>
        <authorList>
            <person name="Sekiguchi Y."/>
            <person name="Tourlousse D.M."/>
        </authorList>
    </citation>
    <scope>NUCLEOTIDE SEQUENCE</scope>
    <source>
        <strain evidence="3">ASRB1</strain>
    </source>
</reference>
<dbReference type="AlphaFoldDB" id="A0A9W6FWV2"/>
<evidence type="ECO:0000313" key="3">
    <source>
        <dbReference type="EMBL" id="GLI36340.1"/>
    </source>
</evidence>
<dbReference type="Pfam" id="PF00117">
    <property type="entry name" value="GATase"/>
    <property type="match status" value="1"/>
</dbReference>
<dbReference type="Gene3D" id="3.40.50.880">
    <property type="match status" value="1"/>
</dbReference>
<dbReference type="FunFam" id="3.40.50.880:FF:000003">
    <property type="entry name" value="Anthranilate synthase component II"/>
    <property type="match status" value="1"/>
</dbReference>
<dbReference type="GO" id="GO:0000162">
    <property type="term" value="P:L-tryptophan biosynthetic process"/>
    <property type="evidence" value="ECO:0007669"/>
    <property type="project" value="TreeGrafter"/>
</dbReference>
<dbReference type="SUPFAM" id="SSF52317">
    <property type="entry name" value="Class I glutamine amidotransferase-like"/>
    <property type="match status" value="1"/>
</dbReference>
<evidence type="ECO:0000313" key="4">
    <source>
        <dbReference type="Proteomes" id="UP001144372"/>
    </source>
</evidence>
<dbReference type="Proteomes" id="UP001144372">
    <property type="component" value="Unassembled WGS sequence"/>
</dbReference>
<comment type="caution">
    <text evidence="3">The sequence shown here is derived from an EMBL/GenBank/DDBJ whole genome shotgun (WGS) entry which is preliminary data.</text>
</comment>
<evidence type="ECO:0000256" key="1">
    <source>
        <dbReference type="ARBA" id="ARBA00022962"/>
    </source>
</evidence>
<evidence type="ECO:0000259" key="2">
    <source>
        <dbReference type="Pfam" id="PF00117"/>
    </source>
</evidence>
<dbReference type="InterPro" id="IPR017926">
    <property type="entry name" value="GATASE"/>
</dbReference>
<dbReference type="PANTHER" id="PTHR43418">
    <property type="entry name" value="MULTIFUNCTIONAL TRYPTOPHAN BIOSYNTHESIS PROTEIN-RELATED"/>
    <property type="match status" value="1"/>
</dbReference>
<dbReference type="RefSeq" id="WP_281796680.1">
    <property type="nucleotide sequence ID" value="NZ_BSDR01000001.1"/>
</dbReference>
<dbReference type="InterPro" id="IPR029062">
    <property type="entry name" value="Class_I_gatase-like"/>
</dbReference>
<gene>
    <name evidence="3" type="ORF">DAMNIGENAA_37730</name>
</gene>
<dbReference type="PROSITE" id="PS51273">
    <property type="entry name" value="GATASE_TYPE_1"/>
    <property type="match status" value="1"/>
</dbReference>
<dbReference type="GO" id="GO:0004049">
    <property type="term" value="F:anthranilate synthase activity"/>
    <property type="evidence" value="ECO:0007669"/>
    <property type="project" value="TreeGrafter"/>
</dbReference>
<dbReference type="GO" id="GO:0005829">
    <property type="term" value="C:cytosol"/>
    <property type="evidence" value="ECO:0007669"/>
    <property type="project" value="TreeGrafter"/>
</dbReference>
<dbReference type="PANTHER" id="PTHR43418:SF4">
    <property type="entry name" value="MULTIFUNCTIONAL TRYPTOPHAN BIOSYNTHESIS PROTEIN"/>
    <property type="match status" value="1"/>
</dbReference>
<dbReference type="EMBL" id="BSDR01000001">
    <property type="protein sequence ID" value="GLI36340.1"/>
    <property type="molecule type" value="Genomic_DNA"/>
</dbReference>
<protein>
    <submittedName>
        <fullName evidence="3">Glutamine amidotransferase</fullName>
    </submittedName>
</protein>